<comment type="caution">
    <text evidence="4">The sequence shown here is derived from an EMBL/GenBank/DDBJ whole genome shotgun (WGS) entry which is preliminary data.</text>
</comment>
<reference evidence="5" key="1">
    <citation type="journal article" date="2019" name="Int. J. Syst. Evol. Microbiol.">
        <title>The Global Catalogue of Microorganisms (GCM) 10K type strain sequencing project: providing services to taxonomists for standard genome sequencing and annotation.</title>
        <authorList>
            <consortium name="The Broad Institute Genomics Platform"/>
            <consortium name="The Broad Institute Genome Sequencing Center for Infectious Disease"/>
            <person name="Wu L."/>
            <person name="Ma J."/>
        </authorList>
    </citation>
    <scope>NUCLEOTIDE SEQUENCE [LARGE SCALE GENOMIC DNA]</scope>
    <source>
        <strain evidence="5">CGMCC 1.12471</strain>
    </source>
</reference>
<dbReference type="Gene3D" id="3.40.630.30">
    <property type="match status" value="1"/>
</dbReference>
<dbReference type="EC" id="2.3.1.-" evidence="4"/>
<keyword evidence="5" id="KW-1185">Reference proteome</keyword>
<dbReference type="PANTHER" id="PTHR43877:SF1">
    <property type="entry name" value="ACETYLTRANSFERASE"/>
    <property type="match status" value="1"/>
</dbReference>
<proteinExistence type="predicted"/>
<evidence type="ECO:0000313" key="4">
    <source>
        <dbReference type="EMBL" id="MFD1720678.1"/>
    </source>
</evidence>
<dbReference type="InterPro" id="IPR000182">
    <property type="entry name" value="GNAT_dom"/>
</dbReference>
<dbReference type="CDD" id="cd04301">
    <property type="entry name" value="NAT_SF"/>
    <property type="match status" value="1"/>
</dbReference>
<evidence type="ECO:0000259" key="3">
    <source>
        <dbReference type="PROSITE" id="PS51186"/>
    </source>
</evidence>
<dbReference type="GO" id="GO:0016746">
    <property type="term" value="F:acyltransferase activity"/>
    <property type="evidence" value="ECO:0007669"/>
    <property type="project" value="UniProtKB-KW"/>
</dbReference>
<dbReference type="PANTHER" id="PTHR43877">
    <property type="entry name" value="AMINOALKYLPHOSPHONATE N-ACETYLTRANSFERASE-RELATED-RELATED"/>
    <property type="match status" value="1"/>
</dbReference>
<organism evidence="4 5">
    <name type="scientific">Amnibacterium endophyticum</name>
    <dbReference type="NCBI Taxonomy" id="2109337"/>
    <lineage>
        <taxon>Bacteria</taxon>
        <taxon>Bacillati</taxon>
        <taxon>Actinomycetota</taxon>
        <taxon>Actinomycetes</taxon>
        <taxon>Micrococcales</taxon>
        <taxon>Microbacteriaceae</taxon>
        <taxon>Amnibacterium</taxon>
    </lineage>
</organism>
<dbReference type="InterPro" id="IPR050832">
    <property type="entry name" value="Bact_Acetyltransf"/>
</dbReference>
<dbReference type="Proteomes" id="UP001597347">
    <property type="component" value="Unassembled WGS sequence"/>
</dbReference>
<keyword evidence="1 4" id="KW-0808">Transferase</keyword>
<dbReference type="PROSITE" id="PS51186">
    <property type="entry name" value="GNAT"/>
    <property type="match status" value="1"/>
</dbReference>
<name>A0ABW4LAV4_9MICO</name>
<dbReference type="EMBL" id="JBHUEA010000004">
    <property type="protein sequence ID" value="MFD1720678.1"/>
    <property type="molecule type" value="Genomic_DNA"/>
</dbReference>
<keyword evidence="2 4" id="KW-0012">Acyltransferase</keyword>
<dbReference type="Pfam" id="PF00583">
    <property type="entry name" value="Acetyltransf_1"/>
    <property type="match status" value="1"/>
</dbReference>
<evidence type="ECO:0000313" key="5">
    <source>
        <dbReference type="Proteomes" id="UP001597347"/>
    </source>
</evidence>
<accession>A0ABW4LAV4</accession>
<protein>
    <submittedName>
        <fullName evidence="4">GNAT family N-acetyltransferase</fullName>
        <ecNumber evidence="4">2.3.1.-</ecNumber>
    </submittedName>
</protein>
<evidence type="ECO:0000256" key="2">
    <source>
        <dbReference type="ARBA" id="ARBA00023315"/>
    </source>
</evidence>
<dbReference type="SUPFAM" id="SSF55729">
    <property type="entry name" value="Acyl-CoA N-acyltransferases (Nat)"/>
    <property type="match status" value="1"/>
</dbReference>
<sequence>MTVRPALPADADALAEVAALTFPLACPPSTTQAAIADFIATALSPAAFGRHLADPDRVLLVDDPADGPLDGYTMLVVAEPGDPGVARAVRIRPTAELSKIYVRPGRHGRGAAAALLERTLEAARDRGAAGVWLGTNQENLRAQRFYAKHGFERVGVKRFRLGDRDEDDFVYERAL</sequence>
<dbReference type="RefSeq" id="WP_377932234.1">
    <property type="nucleotide sequence ID" value="NZ_JBHUEA010000004.1"/>
</dbReference>
<feature type="domain" description="N-acetyltransferase" evidence="3">
    <location>
        <begin position="1"/>
        <end position="175"/>
    </location>
</feature>
<gene>
    <name evidence="4" type="ORF">ACFSBI_03885</name>
</gene>
<dbReference type="InterPro" id="IPR016181">
    <property type="entry name" value="Acyl_CoA_acyltransferase"/>
</dbReference>
<evidence type="ECO:0000256" key="1">
    <source>
        <dbReference type="ARBA" id="ARBA00022679"/>
    </source>
</evidence>